<protein>
    <recommendedName>
        <fullName evidence="4">Membrane transport protein MMPL domain-containing protein</fullName>
    </recommendedName>
</protein>
<dbReference type="Proteomes" id="UP001597178">
    <property type="component" value="Unassembled WGS sequence"/>
</dbReference>
<keyword evidence="3" id="KW-1185">Reference proteome</keyword>
<gene>
    <name evidence="2" type="ORF">ACFQ4A_04635</name>
</gene>
<keyword evidence="1" id="KW-1133">Transmembrane helix</keyword>
<keyword evidence="1" id="KW-0812">Transmembrane</keyword>
<feature type="transmembrane region" description="Helical" evidence="1">
    <location>
        <begin position="29"/>
        <end position="53"/>
    </location>
</feature>
<evidence type="ECO:0008006" key="4">
    <source>
        <dbReference type="Google" id="ProtNLM"/>
    </source>
</evidence>
<organism evidence="2 3">
    <name type="scientific">Lentibacillus salinarum</name>
    <dbReference type="NCBI Taxonomy" id="446820"/>
    <lineage>
        <taxon>Bacteria</taxon>
        <taxon>Bacillati</taxon>
        <taxon>Bacillota</taxon>
        <taxon>Bacilli</taxon>
        <taxon>Bacillales</taxon>
        <taxon>Bacillaceae</taxon>
        <taxon>Lentibacillus</taxon>
    </lineage>
</organism>
<accession>A0ABW3ZRS2</accession>
<proteinExistence type="predicted"/>
<keyword evidence="1" id="KW-0472">Membrane</keyword>
<reference evidence="3" key="1">
    <citation type="journal article" date="2019" name="Int. J. Syst. Evol. Microbiol.">
        <title>The Global Catalogue of Microorganisms (GCM) 10K type strain sequencing project: providing services to taxonomists for standard genome sequencing and annotation.</title>
        <authorList>
            <consortium name="The Broad Institute Genomics Platform"/>
            <consortium name="The Broad Institute Genome Sequencing Center for Infectious Disease"/>
            <person name="Wu L."/>
            <person name="Ma J."/>
        </authorList>
    </citation>
    <scope>NUCLEOTIDE SEQUENCE [LARGE SCALE GENOMIC DNA]</scope>
    <source>
        <strain evidence="3">CCUG 54822</strain>
    </source>
</reference>
<evidence type="ECO:0000256" key="1">
    <source>
        <dbReference type="SAM" id="Phobius"/>
    </source>
</evidence>
<dbReference type="EMBL" id="JBHTNH010000004">
    <property type="protein sequence ID" value="MFD1360954.1"/>
    <property type="molecule type" value="Genomic_DNA"/>
</dbReference>
<evidence type="ECO:0000313" key="3">
    <source>
        <dbReference type="Proteomes" id="UP001597178"/>
    </source>
</evidence>
<evidence type="ECO:0000313" key="2">
    <source>
        <dbReference type="EMBL" id="MFD1360954.1"/>
    </source>
</evidence>
<comment type="caution">
    <text evidence="2">The sequence shown here is derived from an EMBL/GenBank/DDBJ whole genome shotgun (WGS) entry which is preliminary data.</text>
</comment>
<sequence>MKKLAIPFVLLTALVRVAAMISSGTLNSLLIVAAVILSVIAIPTAWTVIATYMEGRRKKKRISQSSENDTIPSLINCCYYFVTCRWYRHYS</sequence>
<name>A0ABW3ZRS2_9BACI</name>